<dbReference type="EnsemblMetazoa" id="ASIC004204-RA">
    <property type="protein sequence ID" value="ASIC004204-PA"/>
    <property type="gene ID" value="ASIC004204"/>
</dbReference>
<accession>A0A084VGC4</accession>
<evidence type="ECO:0000256" key="1">
    <source>
        <dbReference type="SAM" id="MobiDB-lite"/>
    </source>
</evidence>
<feature type="region of interest" description="Disordered" evidence="1">
    <location>
        <begin position="82"/>
        <end position="108"/>
    </location>
</feature>
<reference evidence="3" key="2">
    <citation type="submission" date="2020-05" db="UniProtKB">
        <authorList>
            <consortium name="EnsemblMetazoa"/>
        </authorList>
    </citation>
    <scope>IDENTIFICATION</scope>
</reference>
<dbReference type="AlphaFoldDB" id="A0A084VGC4"/>
<keyword evidence="2" id="KW-0808">Transferase</keyword>
<evidence type="ECO:0000313" key="4">
    <source>
        <dbReference type="Proteomes" id="UP000030765"/>
    </source>
</evidence>
<dbReference type="GO" id="GO:0016746">
    <property type="term" value="F:acyltransferase activity"/>
    <property type="evidence" value="ECO:0007669"/>
    <property type="project" value="UniProtKB-KW"/>
</dbReference>
<keyword evidence="2" id="KW-0012">Acyltransferase</keyword>
<proteinExistence type="predicted"/>
<organism evidence="2">
    <name type="scientific">Anopheles sinensis</name>
    <name type="common">Mosquito</name>
    <dbReference type="NCBI Taxonomy" id="74873"/>
    <lineage>
        <taxon>Eukaryota</taxon>
        <taxon>Metazoa</taxon>
        <taxon>Ecdysozoa</taxon>
        <taxon>Arthropoda</taxon>
        <taxon>Hexapoda</taxon>
        <taxon>Insecta</taxon>
        <taxon>Pterygota</taxon>
        <taxon>Neoptera</taxon>
        <taxon>Endopterygota</taxon>
        <taxon>Diptera</taxon>
        <taxon>Nematocera</taxon>
        <taxon>Culicoidea</taxon>
        <taxon>Culicidae</taxon>
        <taxon>Anophelinae</taxon>
        <taxon>Anopheles</taxon>
    </lineage>
</organism>
<name>A0A084VGC4_ANOSI</name>
<evidence type="ECO:0000313" key="2">
    <source>
        <dbReference type="EMBL" id="KFB37018.1"/>
    </source>
</evidence>
<dbReference type="Proteomes" id="UP000030765">
    <property type="component" value="Unassembled WGS sequence"/>
</dbReference>
<keyword evidence="4" id="KW-1185">Reference proteome</keyword>
<dbReference type="VEuPathDB" id="VectorBase:ASIC004204"/>
<evidence type="ECO:0000313" key="3">
    <source>
        <dbReference type="EnsemblMetazoa" id="ASIC004204-PA"/>
    </source>
</evidence>
<dbReference type="EMBL" id="ATLV01012784">
    <property type="status" value="NOT_ANNOTATED_CDS"/>
    <property type="molecule type" value="Genomic_DNA"/>
</dbReference>
<reference evidence="2 4" key="1">
    <citation type="journal article" date="2014" name="BMC Genomics">
        <title>Genome sequence of Anopheles sinensis provides insight into genetics basis of mosquito competence for malaria parasites.</title>
        <authorList>
            <person name="Zhou D."/>
            <person name="Zhang D."/>
            <person name="Ding G."/>
            <person name="Shi L."/>
            <person name="Hou Q."/>
            <person name="Ye Y."/>
            <person name="Xu Y."/>
            <person name="Zhou H."/>
            <person name="Xiong C."/>
            <person name="Li S."/>
            <person name="Yu J."/>
            <person name="Hong S."/>
            <person name="Yu X."/>
            <person name="Zou P."/>
            <person name="Chen C."/>
            <person name="Chang X."/>
            <person name="Wang W."/>
            <person name="Lv Y."/>
            <person name="Sun Y."/>
            <person name="Ma L."/>
            <person name="Shen B."/>
            <person name="Zhu C."/>
        </authorList>
    </citation>
    <scope>NUCLEOTIDE SEQUENCE [LARGE SCALE GENOMIC DNA]</scope>
</reference>
<gene>
    <name evidence="2" type="ORF">ZHAS_00004204</name>
</gene>
<dbReference type="VEuPathDB" id="VectorBase:ASIS013622"/>
<dbReference type="EMBL" id="KE524815">
    <property type="protein sequence ID" value="KFB37018.1"/>
    <property type="molecule type" value="Genomic_DNA"/>
</dbReference>
<protein>
    <submittedName>
        <fullName evidence="2 3">2-acyl-glycerophospho-ethanolamine acyltransferase</fullName>
    </submittedName>
</protein>
<sequence length="108" mass="12346">MPSSQHVKSRRAIRIQRSFVQRSVCRLDLADRRNSSTTDQNGGCQMVVWFDPTIPNDFATVRQRMSQRNAQTTRWKTIEGDTVTSLPSLPPPFTRSYVPDPEPGCHRS</sequence>